<accession>A0A3A3GW63</accession>
<proteinExistence type="predicted"/>
<sequence length="59" mass="6521">MLPCDNNGISLIRVAASHNIRKSKKKRTVKEGIKLMLIGSLLGIAIWSRTSGGDYTIFF</sequence>
<organism evidence="2 3">
    <name type="scientific">Paenibacillus thiaminolyticus</name>
    <name type="common">Bacillus thiaminolyticus</name>
    <dbReference type="NCBI Taxonomy" id="49283"/>
    <lineage>
        <taxon>Bacteria</taxon>
        <taxon>Bacillati</taxon>
        <taxon>Bacillota</taxon>
        <taxon>Bacilli</taxon>
        <taxon>Bacillales</taxon>
        <taxon>Paenibacillaceae</taxon>
        <taxon>Paenibacillus</taxon>
    </lineage>
</organism>
<evidence type="ECO:0000256" key="1">
    <source>
        <dbReference type="SAM" id="Phobius"/>
    </source>
</evidence>
<keyword evidence="1" id="KW-0812">Transmembrane</keyword>
<keyword evidence="1" id="KW-0472">Membrane</keyword>
<dbReference type="EMBL" id="QYZD01000018">
    <property type="protein sequence ID" value="RJG22132.1"/>
    <property type="molecule type" value="Genomic_DNA"/>
</dbReference>
<dbReference type="AlphaFoldDB" id="A0A3A3GW63"/>
<comment type="caution">
    <text evidence="2">The sequence shown here is derived from an EMBL/GenBank/DDBJ whole genome shotgun (WGS) entry which is preliminary data.</text>
</comment>
<keyword evidence="1" id="KW-1133">Transmembrane helix</keyword>
<reference evidence="2 3" key="1">
    <citation type="submission" date="2018-09" db="EMBL/GenBank/DDBJ databases">
        <title>Paenibacillus SK2017-BO5.</title>
        <authorList>
            <person name="Piskunova J.V."/>
            <person name="Dubiley S.A."/>
            <person name="Severinov K.V."/>
        </authorList>
    </citation>
    <scope>NUCLEOTIDE SEQUENCE [LARGE SCALE GENOMIC DNA]</scope>
    <source>
        <strain evidence="2 3">BO5</strain>
    </source>
</reference>
<name>A0A3A3GW63_PANTH</name>
<gene>
    <name evidence="2" type="ORF">DQX05_18705</name>
</gene>
<protein>
    <submittedName>
        <fullName evidence="2">Uncharacterized protein</fullName>
    </submittedName>
</protein>
<feature type="transmembrane region" description="Helical" evidence="1">
    <location>
        <begin position="32"/>
        <end position="50"/>
    </location>
</feature>
<evidence type="ECO:0000313" key="3">
    <source>
        <dbReference type="Proteomes" id="UP000266177"/>
    </source>
</evidence>
<evidence type="ECO:0000313" key="2">
    <source>
        <dbReference type="EMBL" id="RJG22132.1"/>
    </source>
</evidence>
<dbReference type="Proteomes" id="UP000266177">
    <property type="component" value="Unassembled WGS sequence"/>
</dbReference>